<evidence type="ECO:0000256" key="5">
    <source>
        <dbReference type="ARBA" id="ARBA00022741"/>
    </source>
</evidence>
<keyword evidence="7" id="KW-0067">ATP-binding</keyword>
<gene>
    <name evidence="10" type="ORF">GGR20_003694</name>
</gene>
<evidence type="ECO:0000256" key="4">
    <source>
        <dbReference type="ARBA" id="ARBA00022679"/>
    </source>
</evidence>
<keyword evidence="3" id="KW-0597">Phosphoprotein</keyword>
<evidence type="ECO:0000259" key="9">
    <source>
        <dbReference type="PROSITE" id="PS50109"/>
    </source>
</evidence>
<dbReference type="Gene3D" id="3.30.565.10">
    <property type="entry name" value="Histidine kinase-like ATPase, C-terminal domain"/>
    <property type="match status" value="1"/>
</dbReference>
<dbReference type="CDD" id="cd00082">
    <property type="entry name" value="HisKA"/>
    <property type="match status" value="1"/>
</dbReference>
<accession>A0A7W6IRP1</accession>
<dbReference type="InterPro" id="IPR003594">
    <property type="entry name" value="HATPase_dom"/>
</dbReference>
<evidence type="ECO:0000256" key="2">
    <source>
        <dbReference type="ARBA" id="ARBA00012438"/>
    </source>
</evidence>
<dbReference type="Pfam" id="PF00512">
    <property type="entry name" value="HisKA"/>
    <property type="match status" value="1"/>
</dbReference>
<dbReference type="PANTHER" id="PTHR43065:SF10">
    <property type="entry name" value="PEROXIDE STRESS-ACTIVATED HISTIDINE KINASE MAK3"/>
    <property type="match status" value="1"/>
</dbReference>
<dbReference type="InterPro" id="IPR005467">
    <property type="entry name" value="His_kinase_dom"/>
</dbReference>
<dbReference type="EMBL" id="JACIEW010000016">
    <property type="protein sequence ID" value="MBB4054022.1"/>
    <property type="molecule type" value="Genomic_DNA"/>
</dbReference>
<keyword evidence="8" id="KW-0902">Two-component regulatory system</keyword>
<dbReference type="InterPro" id="IPR003661">
    <property type="entry name" value="HisK_dim/P_dom"/>
</dbReference>
<comment type="catalytic activity">
    <reaction evidence="1">
        <text>ATP + protein L-histidine = ADP + protein N-phospho-L-histidine.</text>
        <dbReference type="EC" id="2.7.13.3"/>
    </reaction>
</comment>
<evidence type="ECO:0000256" key="8">
    <source>
        <dbReference type="ARBA" id="ARBA00023012"/>
    </source>
</evidence>
<dbReference type="SMART" id="SM00387">
    <property type="entry name" value="HATPase_c"/>
    <property type="match status" value="1"/>
</dbReference>
<evidence type="ECO:0000256" key="3">
    <source>
        <dbReference type="ARBA" id="ARBA00022553"/>
    </source>
</evidence>
<evidence type="ECO:0000313" key="11">
    <source>
        <dbReference type="Proteomes" id="UP000547011"/>
    </source>
</evidence>
<dbReference type="SUPFAM" id="SSF47384">
    <property type="entry name" value="Homodimeric domain of signal transducing histidine kinase"/>
    <property type="match status" value="1"/>
</dbReference>
<dbReference type="GO" id="GO:0000155">
    <property type="term" value="F:phosphorelay sensor kinase activity"/>
    <property type="evidence" value="ECO:0007669"/>
    <property type="project" value="InterPro"/>
</dbReference>
<reference evidence="10 11" key="1">
    <citation type="submission" date="2020-08" db="EMBL/GenBank/DDBJ databases">
        <title>Genomic Encyclopedia of Type Strains, Phase IV (KMG-IV): sequencing the most valuable type-strain genomes for metagenomic binning, comparative biology and taxonomic classification.</title>
        <authorList>
            <person name="Goeker M."/>
        </authorList>
    </citation>
    <scope>NUCLEOTIDE SEQUENCE [LARGE SCALE GENOMIC DNA]</scope>
    <source>
        <strain evidence="10 11">DSM 23447</strain>
    </source>
</reference>
<feature type="domain" description="Histidine kinase" evidence="9">
    <location>
        <begin position="138"/>
        <end position="349"/>
    </location>
</feature>
<dbReference type="PRINTS" id="PR00344">
    <property type="entry name" value="BCTRLSENSOR"/>
</dbReference>
<proteinExistence type="predicted"/>
<keyword evidence="6 10" id="KW-0418">Kinase</keyword>
<protein>
    <recommendedName>
        <fullName evidence="2">histidine kinase</fullName>
        <ecNumber evidence="2">2.7.13.3</ecNumber>
    </recommendedName>
</protein>
<evidence type="ECO:0000313" key="10">
    <source>
        <dbReference type="EMBL" id="MBB4054022.1"/>
    </source>
</evidence>
<sequence>MDFDTLSGHVFRVSGRVPWKCTDDGVIVEVGRSDWSLQPGTVWKDAAHPADIHRELPKWKLAAREMASYSGSLRIRTTRSFRWCYLEAFPALEADGARAWYGFLSHCDDVQLPPSLPESQMRFRQMENISAMGAMASVITHELNQPMLAISQYAGGLKQLLEDDDFDLAEVRDGVNSLQEGAERAGEILRRVRELVRRGAVQRENVSVFELLRTTVSLVQHIFGLSINPAITVAKDLPPVYADPVQIQQVLINLIRNAFEASEAPPKIKITATLFSSDCCEVAVVDEGPGIAAGDDTNLFQPFASSKTNGMGIGLSICRSVVEAHNGRIWYEPAIGGGTAIKFTLPIAQEDVNSSSARTLAG</sequence>
<name>A0A7W6IRP1_9HYPH</name>
<keyword evidence="5" id="KW-0547">Nucleotide-binding</keyword>
<dbReference type="PANTHER" id="PTHR43065">
    <property type="entry name" value="SENSOR HISTIDINE KINASE"/>
    <property type="match status" value="1"/>
</dbReference>
<dbReference type="Pfam" id="PF02518">
    <property type="entry name" value="HATPase_c"/>
    <property type="match status" value="1"/>
</dbReference>
<dbReference type="SUPFAM" id="SSF55874">
    <property type="entry name" value="ATPase domain of HSP90 chaperone/DNA topoisomerase II/histidine kinase"/>
    <property type="match status" value="1"/>
</dbReference>
<comment type="caution">
    <text evidence="10">The sequence shown here is derived from an EMBL/GenBank/DDBJ whole genome shotgun (WGS) entry which is preliminary data.</text>
</comment>
<organism evidence="10 11">
    <name type="scientific">Devosia subaequoris</name>
    <dbReference type="NCBI Taxonomy" id="395930"/>
    <lineage>
        <taxon>Bacteria</taxon>
        <taxon>Pseudomonadati</taxon>
        <taxon>Pseudomonadota</taxon>
        <taxon>Alphaproteobacteria</taxon>
        <taxon>Hyphomicrobiales</taxon>
        <taxon>Devosiaceae</taxon>
        <taxon>Devosia</taxon>
    </lineage>
</organism>
<evidence type="ECO:0000256" key="7">
    <source>
        <dbReference type="ARBA" id="ARBA00022840"/>
    </source>
</evidence>
<dbReference type="AlphaFoldDB" id="A0A7W6IRP1"/>
<dbReference type="InterPro" id="IPR036097">
    <property type="entry name" value="HisK_dim/P_sf"/>
</dbReference>
<evidence type="ECO:0000256" key="6">
    <source>
        <dbReference type="ARBA" id="ARBA00022777"/>
    </source>
</evidence>
<dbReference type="PROSITE" id="PS50109">
    <property type="entry name" value="HIS_KIN"/>
    <property type="match status" value="1"/>
</dbReference>
<dbReference type="GO" id="GO:0005524">
    <property type="term" value="F:ATP binding"/>
    <property type="evidence" value="ECO:0007669"/>
    <property type="project" value="UniProtKB-KW"/>
</dbReference>
<dbReference type="InterPro" id="IPR036890">
    <property type="entry name" value="HATPase_C_sf"/>
</dbReference>
<evidence type="ECO:0000256" key="1">
    <source>
        <dbReference type="ARBA" id="ARBA00000085"/>
    </source>
</evidence>
<dbReference type="EC" id="2.7.13.3" evidence="2"/>
<keyword evidence="11" id="KW-1185">Reference proteome</keyword>
<dbReference type="Proteomes" id="UP000547011">
    <property type="component" value="Unassembled WGS sequence"/>
</dbReference>
<keyword evidence="4" id="KW-0808">Transferase</keyword>
<dbReference type="SMART" id="SM00388">
    <property type="entry name" value="HisKA"/>
    <property type="match status" value="1"/>
</dbReference>
<dbReference type="RefSeq" id="WP_183312762.1">
    <property type="nucleotide sequence ID" value="NZ_JACIEW010000016.1"/>
</dbReference>
<dbReference type="InterPro" id="IPR004358">
    <property type="entry name" value="Sig_transdc_His_kin-like_C"/>
</dbReference>
<dbReference type="Gene3D" id="1.10.287.130">
    <property type="match status" value="1"/>
</dbReference>